<evidence type="ECO:0008006" key="3">
    <source>
        <dbReference type="Google" id="ProtNLM"/>
    </source>
</evidence>
<organism evidence="1 2">
    <name type="scientific">Lentibacillus populi</name>
    <dbReference type="NCBI Taxonomy" id="1827502"/>
    <lineage>
        <taxon>Bacteria</taxon>
        <taxon>Bacillati</taxon>
        <taxon>Bacillota</taxon>
        <taxon>Bacilli</taxon>
        <taxon>Bacillales</taxon>
        <taxon>Bacillaceae</taxon>
        <taxon>Lentibacillus</taxon>
    </lineage>
</organism>
<evidence type="ECO:0000313" key="1">
    <source>
        <dbReference type="EMBL" id="GGB39273.1"/>
    </source>
</evidence>
<reference evidence="1" key="1">
    <citation type="journal article" date="2014" name="Int. J. Syst. Evol. Microbiol.">
        <title>Complete genome sequence of Corynebacterium casei LMG S-19264T (=DSM 44701T), isolated from a smear-ripened cheese.</title>
        <authorList>
            <consortium name="US DOE Joint Genome Institute (JGI-PGF)"/>
            <person name="Walter F."/>
            <person name="Albersmeier A."/>
            <person name="Kalinowski J."/>
            <person name="Ruckert C."/>
        </authorList>
    </citation>
    <scope>NUCLEOTIDE SEQUENCE</scope>
    <source>
        <strain evidence="1">CGMCC 1.15454</strain>
    </source>
</reference>
<dbReference type="AlphaFoldDB" id="A0A9W5X4Z4"/>
<gene>
    <name evidence="1" type="ORF">GCM10011409_16030</name>
</gene>
<proteinExistence type="predicted"/>
<sequence>MMNTREGIIPSVLSSVVTTTGVLFRKKHRISNPGLGGIGFGLAHVVLGEIDLVQLER</sequence>
<protein>
    <recommendedName>
        <fullName evidence="3">Asparagine synthase</fullName>
    </recommendedName>
</protein>
<accession>A0A9W5X4Z4</accession>
<comment type="caution">
    <text evidence="1">The sequence shown here is derived from an EMBL/GenBank/DDBJ whole genome shotgun (WGS) entry which is preliminary data.</text>
</comment>
<reference evidence="1" key="2">
    <citation type="submission" date="2020-09" db="EMBL/GenBank/DDBJ databases">
        <authorList>
            <person name="Sun Q."/>
            <person name="Zhou Y."/>
        </authorList>
    </citation>
    <scope>NUCLEOTIDE SEQUENCE</scope>
    <source>
        <strain evidence="1">CGMCC 1.15454</strain>
    </source>
</reference>
<dbReference type="EMBL" id="BMJD01000009">
    <property type="protein sequence ID" value="GGB39273.1"/>
    <property type="molecule type" value="Genomic_DNA"/>
</dbReference>
<name>A0A9W5X4Z4_9BACI</name>
<keyword evidence="2" id="KW-1185">Reference proteome</keyword>
<evidence type="ECO:0000313" key="2">
    <source>
        <dbReference type="Proteomes" id="UP000621492"/>
    </source>
</evidence>
<dbReference type="Proteomes" id="UP000621492">
    <property type="component" value="Unassembled WGS sequence"/>
</dbReference>